<sequence>MLIYLESNFSVLNKFRFPRARVLVLIPSSIPPSFLSFKQALSCITNIHPKIDTVEYFEEFIRILPYFANLQKIEVDLNMVWKHADDKTSSALHKLECSHKVVQELKALPTVSRHQLHDCVAKILSTEDSQLVDIFTNLYDDPVGYLSEAMKYYNNNDKEQIFTMLCLQEAFFATLSKLDQLQALTYNIIEISIVACKSAKSPYSFLRQYPNLALQKIMGEYSNSLNLKYVILFYKASFETDVNLNSYDSGPIGKLIDDKAFSISDCFSFIPRPCTIYFNSVISFIDDLNVKFDFNLDKYFKGTRSELCNTYDESLFDIQITL</sequence>
<reference evidence="1 2" key="1">
    <citation type="submission" date="2019-09" db="EMBL/GenBank/DDBJ databases">
        <authorList>
            <person name="Brejova B."/>
        </authorList>
    </citation>
    <scope>NUCLEOTIDE SEQUENCE [LARGE SCALE GENOMIC DNA]</scope>
</reference>
<keyword evidence="2" id="KW-1185">Reference proteome</keyword>
<dbReference type="Proteomes" id="UP000398389">
    <property type="component" value="Unassembled WGS sequence"/>
</dbReference>
<protein>
    <submittedName>
        <fullName evidence="1">Uncharacterized protein</fullName>
    </submittedName>
</protein>
<dbReference type="AlphaFoldDB" id="A0A5E8C3N7"/>
<accession>A0A5E8C3N7</accession>
<name>A0A5E8C3N7_9ASCO</name>
<evidence type="ECO:0000313" key="1">
    <source>
        <dbReference type="EMBL" id="VVT55775.1"/>
    </source>
</evidence>
<evidence type="ECO:0000313" key="2">
    <source>
        <dbReference type="Proteomes" id="UP000398389"/>
    </source>
</evidence>
<proteinExistence type="predicted"/>
<organism evidence="1 2">
    <name type="scientific">Magnusiomyces paraingens</name>
    <dbReference type="NCBI Taxonomy" id="2606893"/>
    <lineage>
        <taxon>Eukaryota</taxon>
        <taxon>Fungi</taxon>
        <taxon>Dikarya</taxon>
        <taxon>Ascomycota</taxon>
        <taxon>Saccharomycotina</taxon>
        <taxon>Dipodascomycetes</taxon>
        <taxon>Dipodascales</taxon>
        <taxon>Dipodascaceae</taxon>
        <taxon>Magnusiomyces</taxon>
    </lineage>
</organism>
<dbReference type="RefSeq" id="XP_031855338.1">
    <property type="nucleotide sequence ID" value="XM_031999447.1"/>
</dbReference>
<dbReference type="EMBL" id="CABVLU010000003">
    <property type="protein sequence ID" value="VVT55775.1"/>
    <property type="molecule type" value="Genomic_DNA"/>
</dbReference>
<gene>
    <name evidence="1" type="ORF">SAPINGB_P004732</name>
</gene>
<dbReference type="GeneID" id="43583547"/>